<dbReference type="InterPro" id="IPR052721">
    <property type="entry name" value="ET_Amicyanin"/>
</dbReference>
<feature type="signal peptide" evidence="9">
    <location>
        <begin position="1"/>
        <end position="26"/>
    </location>
</feature>
<dbReference type="InterPro" id="IPR008972">
    <property type="entry name" value="Cupredoxin"/>
</dbReference>
<dbReference type="OrthoDB" id="9796416at2"/>
<keyword evidence="9" id="KW-0732">Signal</keyword>
<dbReference type="InterPro" id="IPR001235">
    <property type="entry name" value="Copper_blue_Plastocyanin"/>
</dbReference>
<dbReference type="GO" id="GO:0009055">
    <property type="term" value="F:electron transfer activity"/>
    <property type="evidence" value="ECO:0007669"/>
    <property type="project" value="UniProtKB-UniRule"/>
</dbReference>
<dbReference type="InterPro" id="IPR035668">
    <property type="entry name" value="Amicyanin"/>
</dbReference>
<dbReference type="Pfam" id="PF00127">
    <property type="entry name" value="Copper-bind"/>
    <property type="match status" value="1"/>
</dbReference>
<sequence>MISATKIRSCLAACVLAAFGATGALADKATIPSESPFAAAEVADGAIVVDIAKMKYETPELHVKVGDTVTWINREAMPHNVHFVAGVLGEAALKGPMMKKEQAYSLTFTEAGTYDYHCTPHPFMRGKVVVE</sequence>
<dbReference type="GeneID" id="93454756"/>
<proteinExistence type="predicted"/>
<dbReference type="PROSITE" id="PS00196">
    <property type="entry name" value="COPPER_BLUE"/>
    <property type="match status" value="1"/>
</dbReference>
<dbReference type="NCBIfam" id="TIGR02657">
    <property type="entry name" value="amicyanin"/>
    <property type="match status" value="1"/>
</dbReference>
<dbReference type="PRINTS" id="PR00156">
    <property type="entry name" value="COPPERBLUE"/>
</dbReference>
<dbReference type="GO" id="GO:0005507">
    <property type="term" value="F:copper ion binding"/>
    <property type="evidence" value="ECO:0007669"/>
    <property type="project" value="UniProtKB-UniRule"/>
</dbReference>
<dbReference type="PRINTS" id="PR00155">
    <property type="entry name" value="AMICYANIN"/>
</dbReference>
<comment type="subcellular location">
    <subcellularLocation>
        <location evidence="1">Periplasm</location>
    </subcellularLocation>
</comment>
<dbReference type="PANTHER" id="PTHR36507:SF1">
    <property type="entry name" value="BLL1555 PROTEIN"/>
    <property type="match status" value="1"/>
</dbReference>
<evidence type="ECO:0000313" key="12">
    <source>
        <dbReference type="Proteomes" id="UP000000361"/>
    </source>
</evidence>
<accession>A1BBA1</accession>
<keyword evidence="2" id="KW-0813">Transport</keyword>
<comment type="cofactor">
    <cofactor evidence="8">
        <name>Cu cation</name>
        <dbReference type="ChEBI" id="CHEBI:23378"/>
    </cofactor>
    <text evidence="8">Binds 1 copper ion per subunit.</text>
</comment>
<evidence type="ECO:0000256" key="4">
    <source>
        <dbReference type="ARBA" id="ARBA00022764"/>
    </source>
</evidence>
<keyword evidence="12" id="KW-1185">Reference proteome</keyword>
<evidence type="ECO:0000256" key="7">
    <source>
        <dbReference type="NCBIfam" id="TIGR02657"/>
    </source>
</evidence>
<gene>
    <name evidence="11" type="ordered locus">Pden_4734</name>
</gene>
<feature type="chain" id="PRO_5002632826" description="Amicyanin" evidence="9">
    <location>
        <begin position="27"/>
        <end position="131"/>
    </location>
</feature>
<feature type="binding site" evidence="8">
    <location>
        <position position="79"/>
    </location>
    <ligand>
        <name>Cu cation</name>
        <dbReference type="ChEBI" id="CHEBI:23378"/>
    </ligand>
</feature>
<evidence type="ECO:0000256" key="6">
    <source>
        <dbReference type="ARBA" id="ARBA00023008"/>
    </source>
</evidence>
<feature type="binding site" evidence="8">
    <location>
        <position position="121"/>
    </location>
    <ligand>
        <name>Cu cation</name>
        <dbReference type="ChEBI" id="CHEBI:23378"/>
    </ligand>
</feature>
<keyword evidence="5" id="KW-0249">Electron transport</keyword>
<keyword evidence="6 8" id="KW-0186">Copper</keyword>
<dbReference type="Gene3D" id="2.60.40.420">
    <property type="entry name" value="Cupredoxins - blue copper proteins"/>
    <property type="match status" value="1"/>
</dbReference>
<feature type="binding site" evidence="8">
    <location>
        <position position="124"/>
    </location>
    <ligand>
        <name>Cu cation</name>
        <dbReference type="ChEBI" id="CHEBI:23378"/>
    </ligand>
</feature>
<keyword evidence="4" id="KW-0574">Periplasm</keyword>
<protein>
    <recommendedName>
        <fullName evidence="7">Amicyanin</fullName>
    </recommendedName>
</protein>
<dbReference type="SUPFAM" id="SSF49503">
    <property type="entry name" value="Cupredoxins"/>
    <property type="match status" value="1"/>
</dbReference>
<evidence type="ECO:0000256" key="8">
    <source>
        <dbReference type="PIRSR" id="PIRSR602386-1"/>
    </source>
</evidence>
<dbReference type="InterPro" id="IPR002386">
    <property type="entry name" value="Amicyanin/Pseudoazurin"/>
</dbReference>
<geneLocation type="plasmid" evidence="12">
    <name>pPD1222</name>
</geneLocation>
<dbReference type="InterPro" id="IPR000923">
    <property type="entry name" value="BlueCu_1"/>
</dbReference>
<dbReference type="Proteomes" id="UP000000361">
    <property type="component" value="Chromosome 1"/>
</dbReference>
<evidence type="ECO:0000256" key="2">
    <source>
        <dbReference type="ARBA" id="ARBA00022448"/>
    </source>
</evidence>
<name>A1BBA1_PARDP</name>
<feature type="domain" description="Blue (type 1) copper" evidence="10">
    <location>
        <begin position="46"/>
        <end position="131"/>
    </location>
</feature>
<reference evidence="12" key="1">
    <citation type="submission" date="2006-12" db="EMBL/GenBank/DDBJ databases">
        <title>Complete sequence of plasmid 1 of Paracoccus denitrificans PD1222.</title>
        <authorList>
            <person name="Copeland A."/>
            <person name="Lucas S."/>
            <person name="Lapidus A."/>
            <person name="Barry K."/>
            <person name="Detter J.C."/>
            <person name="Glavina del Rio T."/>
            <person name="Hammon N."/>
            <person name="Israni S."/>
            <person name="Dalin E."/>
            <person name="Tice H."/>
            <person name="Pitluck S."/>
            <person name="Munk A.C."/>
            <person name="Brettin T."/>
            <person name="Bruce D."/>
            <person name="Han C."/>
            <person name="Tapia R."/>
            <person name="Gilna P."/>
            <person name="Schmutz J."/>
            <person name="Larimer F."/>
            <person name="Land M."/>
            <person name="Hauser L."/>
            <person name="Kyrpides N."/>
            <person name="Lykidis A."/>
            <person name="Spiro S."/>
            <person name="Richardson D.J."/>
            <person name="Moir J.W.B."/>
            <person name="Ferguson S.J."/>
            <person name="van Spanning R.J.M."/>
            <person name="Richardson P."/>
        </authorList>
    </citation>
    <scope>NUCLEOTIDE SEQUENCE [LARGE SCALE GENOMIC DNA]</scope>
    <source>
        <strain evidence="12">Pd 1222</strain>
        <plasmid evidence="12">pPD1222</plasmid>
    </source>
</reference>
<evidence type="ECO:0000256" key="3">
    <source>
        <dbReference type="ARBA" id="ARBA00022723"/>
    </source>
</evidence>
<dbReference type="HOGENOM" id="CLU_084115_2_0_5"/>
<dbReference type="EnsemblBacteria" id="ABL72795">
    <property type="protein sequence ID" value="ABL72795"/>
    <property type="gene ID" value="Pden_4734"/>
</dbReference>
<evidence type="ECO:0000259" key="10">
    <source>
        <dbReference type="Pfam" id="PF00127"/>
    </source>
</evidence>
<evidence type="ECO:0000313" key="11">
    <source>
        <dbReference type="EMBL" id="ABL72795.1"/>
    </source>
</evidence>
<dbReference type="KEGG" id="pde:Pden_4734"/>
<dbReference type="CDD" id="cd13921">
    <property type="entry name" value="Amicyanin"/>
    <property type="match status" value="1"/>
</dbReference>
<dbReference type="InterPro" id="IPR028871">
    <property type="entry name" value="BlueCu_1_BS"/>
</dbReference>
<keyword evidence="3 8" id="KW-0479">Metal-binding</keyword>
<evidence type="ECO:0000256" key="9">
    <source>
        <dbReference type="SAM" id="SignalP"/>
    </source>
</evidence>
<dbReference type="InterPro" id="IPR013475">
    <property type="entry name" value="Amicyanin_Para/Methyl"/>
</dbReference>
<organism evidence="11 12">
    <name type="scientific">Paracoccus denitrificans (strain Pd 1222)</name>
    <dbReference type="NCBI Taxonomy" id="318586"/>
    <lineage>
        <taxon>Bacteria</taxon>
        <taxon>Pseudomonadati</taxon>
        <taxon>Pseudomonadota</taxon>
        <taxon>Alphaproteobacteria</taxon>
        <taxon>Rhodobacterales</taxon>
        <taxon>Paracoccaceae</taxon>
        <taxon>Paracoccus</taxon>
    </lineage>
</organism>
<dbReference type="SMR" id="A1BBA1"/>
<dbReference type="RefSeq" id="WP_011750954.1">
    <property type="nucleotide sequence ID" value="NC_008688.1"/>
</dbReference>
<dbReference type="GO" id="GO:0042597">
    <property type="term" value="C:periplasmic space"/>
    <property type="evidence" value="ECO:0007669"/>
    <property type="project" value="UniProtKB-SubCell"/>
</dbReference>
<dbReference type="EMBL" id="CP000491">
    <property type="protein sequence ID" value="ABL72795.1"/>
    <property type="molecule type" value="Genomic_DNA"/>
</dbReference>
<dbReference type="eggNOG" id="COG3794">
    <property type="taxonomic scope" value="Bacteria"/>
</dbReference>
<keyword evidence="11" id="KW-0614">Plasmid</keyword>
<dbReference type="PANTHER" id="PTHR36507">
    <property type="entry name" value="BLL1555 PROTEIN"/>
    <property type="match status" value="1"/>
</dbReference>
<dbReference type="AlphaFoldDB" id="A1BBA1"/>
<evidence type="ECO:0000256" key="5">
    <source>
        <dbReference type="ARBA" id="ARBA00022982"/>
    </source>
</evidence>
<feature type="binding site" evidence="8">
    <location>
        <position position="118"/>
    </location>
    <ligand>
        <name>Cu cation</name>
        <dbReference type="ChEBI" id="CHEBI:23378"/>
    </ligand>
</feature>
<evidence type="ECO:0000256" key="1">
    <source>
        <dbReference type="ARBA" id="ARBA00004418"/>
    </source>
</evidence>